<evidence type="ECO:0000256" key="10">
    <source>
        <dbReference type="ARBA" id="ARBA00022842"/>
    </source>
</evidence>
<dbReference type="Gene3D" id="3.30.70.141">
    <property type="entry name" value="Nucleoside diphosphate kinase-like domain"/>
    <property type="match status" value="1"/>
</dbReference>
<dbReference type="AlphaFoldDB" id="A0A9Q0CV38"/>
<evidence type="ECO:0000256" key="7">
    <source>
        <dbReference type="ARBA" id="ARBA00022741"/>
    </source>
</evidence>
<feature type="binding site" evidence="12">
    <location>
        <position position="113"/>
    </location>
    <ligand>
        <name>ATP</name>
        <dbReference type="ChEBI" id="CHEBI:30616"/>
    </ligand>
</feature>
<evidence type="ECO:0000256" key="15">
    <source>
        <dbReference type="SAM" id="SignalP"/>
    </source>
</evidence>
<evidence type="ECO:0000256" key="6">
    <source>
        <dbReference type="ARBA" id="ARBA00022723"/>
    </source>
</evidence>
<feature type="binding site" evidence="12">
    <location>
        <position position="143"/>
    </location>
    <ligand>
        <name>ATP</name>
        <dbReference type="ChEBI" id="CHEBI:30616"/>
    </ligand>
</feature>
<feature type="binding site" evidence="12">
    <location>
        <position position="119"/>
    </location>
    <ligand>
        <name>ATP</name>
        <dbReference type="ChEBI" id="CHEBI:30616"/>
    </ligand>
</feature>
<dbReference type="InterPro" id="IPR023005">
    <property type="entry name" value="Nucleoside_diP_kinase_AS"/>
</dbReference>
<dbReference type="GO" id="GO:0046872">
    <property type="term" value="F:metal ion binding"/>
    <property type="evidence" value="ECO:0007669"/>
    <property type="project" value="UniProtKB-KW"/>
</dbReference>
<evidence type="ECO:0000256" key="14">
    <source>
        <dbReference type="RuleBase" id="RU004013"/>
    </source>
</evidence>
<keyword evidence="11" id="KW-0546">Nucleotide metabolism</keyword>
<evidence type="ECO:0000256" key="8">
    <source>
        <dbReference type="ARBA" id="ARBA00022777"/>
    </source>
</evidence>
<evidence type="ECO:0000256" key="12">
    <source>
        <dbReference type="PROSITE-ProRule" id="PRU00706"/>
    </source>
</evidence>
<sequence length="177" mass="19917">MKILLSLSSFLLLLTHLFLFSVCQNHETQERTLAMIKPDGLQGNYTDQIKAAILEAGFEIVEESTFQLDFEKASLFYAEHSGKTFFQSLIAYITSGPVLAMVLEKPNAILEWRALIGPTNARKAKVSHPTSIRAMCGMDSERNCVHGSDSPQSARREILFFFGDKINLSDFEKHDEL</sequence>
<keyword evidence="7 14" id="KW-0547">Nucleotide-binding</keyword>
<comment type="similarity">
    <text evidence="3 12 13">Belongs to the NDK family.</text>
</comment>
<dbReference type="InterPro" id="IPR036850">
    <property type="entry name" value="NDK-like_dom_sf"/>
</dbReference>
<evidence type="ECO:0000256" key="4">
    <source>
        <dbReference type="ARBA" id="ARBA00022490"/>
    </source>
</evidence>
<dbReference type="EC" id="2.7.4.6" evidence="14"/>
<feature type="chain" id="PRO_5040365461" description="Nucleoside diphosphate kinase" evidence="15">
    <location>
        <begin position="26"/>
        <end position="177"/>
    </location>
</feature>
<keyword evidence="10" id="KW-0460">Magnesium</keyword>
<keyword evidence="4" id="KW-0963">Cytoplasm</keyword>
<keyword evidence="18" id="KW-1185">Reference proteome</keyword>
<evidence type="ECO:0000256" key="1">
    <source>
        <dbReference type="ARBA" id="ARBA00000082"/>
    </source>
</evidence>
<organism evidence="17 18">
    <name type="scientific">Rhynchospora breviuscula</name>
    <dbReference type="NCBI Taxonomy" id="2022672"/>
    <lineage>
        <taxon>Eukaryota</taxon>
        <taxon>Viridiplantae</taxon>
        <taxon>Streptophyta</taxon>
        <taxon>Embryophyta</taxon>
        <taxon>Tracheophyta</taxon>
        <taxon>Spermatophyta</taxon>
        <taxon>Magnoliopsida</taxon>
        <taxon>Liliopsida</taxon>
        <taxon>Poales</taxon>
        <taxon>Cyperaceae</taxon>
        <taxon>Cyperoideae</taxon>
        <taxon>Rhynchosporeae</taxon>
        <taxon>Rhynchospora</taxon>
    </lineage>
</organism>
<dbReference type="Pfam" id="PF00334">
    <property type="entry name" value="NDK"/>
    <property type="match status" value="1"/>
</dbReference>
<evidence type="ECO:0000256" key="2">
    <source>
        <dbReference type="ARBA" id="ARBA00000937"/>
    </source>
</evidence>
<feature type="domain" description="Nucleoside diphosphate kinase-like" evidence="16">
    <location>
        <begin position="29"/>
        <end position="169"/>
    </location>
</feature>
<feature type="binding site" evidence="12">
    <location>
        <position position="133"/>
    </location>
    <ligand>
        <name>ATP</name>
        <dbReference type="ChEBI" id="CHEBI:30616"/>
    </ligand>
</feature>
<dbReference type="PRINTS" id="PR01243">
    <property type="entry name" value="NUCDPKINASE"/>
</dbReference>
<dbReference type="PROSITE" id="PS51374">
    <property type="entry name" value="NDPK_LIKE"/>
    <property type="match status" value="1"/>
</dbReference>
<evidence type="ECO:0000313" key="17">
    <source>
        <dbReference type="EMBL" id="KAJ1700084.1"/>
    </source>
</evidence>
<dbReference type="GO" id="GO:0006241">
    <property type="term" value="P:CTP biosynthetic process"/>
    <property type="evidence" value="ECO:0007669"/>
    <property type="project" value="InterPro"/>
</dbReference>
<evidence type="ECO:0000256" key="5">
    <source>
        <dbReference type="ARBA" id="ARBA00022679"/>
    </source>
</evidence>
<comment type="caution">
    <text evidence="17">The sequence shown here is derived from an EMBL/GenBank/DDBJ whole genome shotgun (WGS) entry which is preliminary data.</text>
</comment>
<dbReference type="SUPFAM" id="SSF54919">
    <property type="entry name" value="Nucleoside diphosphate kinase, NDK"/>
    <property type="match status" value="1"/>
</dbReference>
<dbReference type="InterPro" id="IPR034907">
    <property type="entry name" value="NDK-like_dom"/>
</dbReference>
<dbReference type="Proteomes" id="UP001151287">
    <property type="component" value="Unassembled WGS sequence"/>
</dbReference>
<dbReference type="SMART" id="SM00562">
    <property type="entry name" value="NDK"/>
    <property type="match status" value="1"/>
</dbReference>
<dbReference type="GO" id="GO:0005524">
    <property type="term" value="F:ATP binding"/>
    <property type="evidence" value="ECO:0007669"/>
    <property type="project" value="UniProtKB-KW"/>
</dbReference>
<dbReference type="OrthoDB" id="2162449at2759"/>
<keyword evidence="9 14" id="KW-0067">ATP-binding</keyword>
<feature type="active site" description="Pros-phosphohistidine intermediate" evidence="12">
    <location>
        <position position="146"/>
    </location>
</feature>
<dbReference type="EMBL" id="JAMQYH010000002">
    <property type="protein sequence ID" value="KAJ1700084.1"/>
    <property type="molecule type" value="Genomic_DNA"/>
</dbReference>
<dbReference type="GO" id="GO:0006183">
    <property type="term" value="P:GTP biosynthetic process"/>
    <property type="evidence" value="ECO:0007669"/>
    <property type="project" value="InterPro"/>
</dbReference>
<name>A0A9Q0CV38_9POAL</name>
<dbReference type="PANTHER" id="PTHR46161:SF3">
    <property type="entry name" value="NUCLEOSIDE DIPHOSPHATE KINASE DDB_G0292928-RELATED"/>
    <property type="match status" value="1"/>
</dbReference>
<dbReference type="PROSITE" id="PS00469">
    <property type="entry name" value="NDPK"/>
    <property type="match status" value="1"/>
</dbReference>
<feature type="binding site" evidence="12">
    <location>
        <position position="85"/>
    </location>
    <ligand>
        <name>ATP</name>
        <dbReference type="ChEBI" id="CHEBI:30616"/>
    </ligand>
</feature>
<keyword evidence="5 14" id="KW-0808">Transferase</keyword>
<evidence type="ECO:0000256" key="13">
    <source>
        <dbReference type="RuleBase" id="RU004011"/>
    </source>
</evidence>
<evidence type="ECO:0000256" key="9">
    <source>
        <dbReference type="ARBA" id="ARBA00022840"/>
    </source>
</evidence>
<evidence type="ECO:0000256" key="11">
    <source>
        <dbReference type="ARBA" id="ARBA00023080"/>
    </source>
</evidence>
<dbReference type="InterPro" id="IPR001564">
    <property type="entry name" value="Nucleoside_diP_kinase"/>
</dbReference>
<reference evidence="17" key="1">
    <citation type="journal article" date="2022" name="Cell">
        <title>Repeat-based holocentromeres influence genome architecture and karyotype evolution.</title>
        <authorList>
            <person name="Hofstatter P.G."/>
            <person name="Thangavel G."/>
            <person name="Lux T."/>
            <person name="Neumann P."/>
            <person name="Vondrak T."/>
            <person name="Novak P."/>
            <person name="Zhang M."/>
            <person name="Costa L."/>
            <person name="Castellani M."/>
            <person name="Scott A."/>
            <person name="Toegelov H."/>
            <person name="Fuchs J."/>
            <person name="Mata-Sucre Y."/>
            <person name="Dias Y."/>
            <person name="Vanzela A.L.L."/>
            <person name="Huettel B."/>
            <person name="Almeida C.C.S."/>
            <person name="Simkova H."/>
            <person name="Souza G."/>
            <person name="Pedrosa-Harand A."/>
            <person name="Macas J."/>
            <person name="Mayer K.F.X."/>
            <person name="Houben A."/>
            <person name="Marques A."/>
        </authorList>
    </citation>
    <scope>NUCLEOTIDE SEQUENCE</scope>
    <source>
        <strain evidence="17">RhyBre1mFocal</strain>
    </source>
</reference>
<dbReference type="GO" id="GO:0004550">
    <property type="term" value="F:nucleoside diphosphate kinase activity"/>
    <property type="evidence" value="ECO:0007669"/>
    <property type="project" value="UniProtKB-EC"/>
</dbReference>
<gene>
    <name evidence="17" type="ORF">LUZ63_008596</name>
</gene>
<dbReference type="PANTHER" id="PTHR46161">
    <property type="entry name" value="NUCLEOSIDE DIPHOSPHATE KINASE"/>
    <property type="match status" value="1"/>
</dbReference>
<feature type="signal peptide" evidence="15">
    <location>
        <begin position="1"/>
        <end position="25"/>
    </location>
</feature>
<feature type="binding site" evidence="12">
    <location>
        <position position="37"/>
    </location>
    <ligand>
        <name>ATP</name>
        <dbReference type="ChEBI" id="CHEBI:30616"/>
    </ligand>
</feature>
<evidence type="ECO:0000313" key="18">
    <source>
        <dbReference type="Proteomes" id="UP001151287"/>
    </source>
</evidence>
<keyword evidence="6" id="KW-0479">Metal-binding</keyword>
<comment type="catalytic activity">
    <reaction evidence="1 14">
        <text>a 2'-deoxyribonucleoside 5'-diphosphate + ATP = a 2'-deoxyribonucleoside 5'-triphosphate + ADP</text>
        <dbReference type="Rhea" id="RHEA:44640"/>
        <dbReference type="ChEBI" id="CHEBI:30616"/>
        <dbReference type="ChEBI" id="CHEBI:61560"/>
        <dbReference type="ChEBI" id="CHEBI:73316"/>
        <dbReference type="ChEBI" id="CHEBI:456216"/>
        <dbReference type="EC" id="2.7.4.6"/>
    </reaction>
</comment>
<evidence type="ECO:0000259" key="16">
    <source>
        <dbReference type="SMART" id="SM00562"/>
    </source>
</evidence>
<keyword evidence="8 14" id="KW-0418">Kinase</keyword>
<evidence type="ECO:0000256" key="3">
    <source>
        <dbReference type="ARBA" id="ARBA00008142"/>
    </source>
</evidence>
<keyword evidence="15" id="KW-0732">Signal</keyword>
<proteinExistence type="inferred from homology"/>
<dbReference type="GO" id="GO:0006228">
    <property type="term" value="P:UTP biosynthetic process"/>
    <property type="evidence" value="ECO:0007669"/>
    <property type="project" value="InterPro"/>
</dbReference>
<accession>A0A9Q0CV38</accession>
<comment type="catalytic activity">
    <reaction evidence="2">
        <text>a ribonucleoside 5'-diphosphate + ATP = a ribonucleoside 5'-triphosphate + ADP</text>
        <dbReference type="Rhea" id="RHEA:18113"/>
        <dbReference type="ChEBI" id="CHEBI:30616"/>
        <dbReference type="ChEBI" id="CHEBI:57930"/>
        <dbReference type="ChEBI" id="CHEBI:61557"/>
        <dbReference type="ChEBI" id="CHEBI:456216"/>
        <dbReference type="EC" id="2.7.4.6"/>
    </reaction>
</comment>
<protein>
    <recommendedName>
        <fullName evidence="14">Nucleoside diphosphate kinase</fullName>
        <ecNumber evidence="14">2.7.4.6</ecNumber>
    </recommendedName>
</protein>